<evidence type="ECO:0000313" key="2">
    <source>
        <dbReference type="Proteomes" id="UP000217154"/>
    </source>
</evidence>
<reference evidence="1 2" key="1">
    <citation type="submission" date="2017-09" db="EMBL/GenBank/DDBJ databases">
        <title>The diverse metabolic capabilities of V. boronicumulans make it an excellent choice for continued studies on novel biodegradation.</title>
        <authorList>
            <person name="Sun S."/>
        </authorList>
    </citation>
    <scope>NUCLEOTIDE SEQUENCE [LARGE SCALE GENOMIC DNA]</scope>
    <source>
        <strain evidence="1 2">J1</strain>
    </source>
</reference>
<name>A0A250DIY3_9BURK</name>
<dbReference type="Proteomes" id="UP000217154">
    <property type="component" value="Chromosome"/>
</dbReference>
<proteinExistence type="predicted"/>
<gene>
    <name evidence="1" type="ORF">CKY39_12360</name>
</gene>
<sequence length="400" mass="41149">MASPVDTSVKYALSTMANAPTNNGASGSFIALLEAFLVTGWDTKTLTSLVVAGGVATATWTGSHSALELAVILVQGVTDKTALNGEQKVTGKQPNTLTFACPGVPDGAAAGTITIKMAPAGWTKPFSAAGRAVFKSAAVDAYGGGMCIRVDDTGTTSARVVAYESMSDVDTGFGPFPTPAQMPGGGYWTKSTVASATPAAYAMFADARFFFWHAIPAFAANATYLGGVTRGFGDLLARRPAGDPFAVDLNYSSAAAVTSQYEGSFDNQRNVAQHATPRDFTGLGSAVLNIVNPYVGGTTNSGSDVTLGEFPSRYSGELFMSREFIAPSTGQPPRADVPGIRTIPQTKVADSLKFGDRVPGTGDLAGRTLLAVNSVITGFSGTVVSGSAGATLFDITGPWR</sequence>
<evidence type="ECO:0000313" key="1">
    <source>
        <dbReference type="EMBL" id="ATA53923.1"/>
    </source>
</evidence>
<organism evidence="1 2">
    <name type="scientific">Variovorax boronicumulans</name>
    <dbReference type="NCBI Taxonomy" id="436515"/>
    <lineage>
        <taxon>Bacteria</taxon>
        <taxon>Pseudomonadati</taxon>
        <taxon>Pseudomonadota</taxon>
        <taxon>Betaproteobacteria</taxon>
        <taxon>Burkholderiales</taxon>
        <taxon>Comamonadaceae</taxon>
        <taxon>Variovorax</taxon>
    </lineage>
</organism>
<dbReference type="KEGG" id="vbo:CKY39_12360"/>
<accession>A0A250DIY3</accession>
<dbReference type="EMBL" id="CP023284">
    <property type="protein sequence ID" value="ATA53923.1"/>
    <property type="molecule type" value="Genomic_DNA"/>
</dbReference>
<dbReference type="AlphaFoldDB" id="A0A250DIY3"/>
<dbReference type="RefSeq" id="WP_095744663.1">
    <property type="nucleotide sequence ID" value="NZ_CP023284.1"/>
</dbReference>
<protein>
    <submittedName>
        <fullName evidence="1">Uncharacterized protein</fullName>
    </submittedName>
</protein>